<dbReference type="EMBL" id="PVZC01000001">
    <property type="protein sequence ID" value="PRY01993.1"/>
    <property type="molecule type" value="Genomic_DNA"/>
</dbReference>
<comment type="caution">
    <text evidence="6">The sequence shown here is derived from an EMBL/GenBank/DDBJ whole genome shotgun (WGS) entry which is preliminary data.</text>
</comment>
<evidence type="ECO:0000313" key="6">
    <source>
        <dbReference type="EMBL" id="PRY01993.1"/>
    </source>
</evidence>
<evidence type="ECO:0000256" key="3">
    <source>
        <dbReference type="ARBA" id="ARBA00023163"/>
    </source>
</evidence>
<dbReference type="PANTHER" id="PTHR47506:SF1">
    <property type="entry name" value="HTH-TYPE TRANSCRIPTIONAL REGULATOR YJDC"/>
    <property type="match status" value="1"/>
</dbReference>
<dbReference type="InterPro" id="IPR001647">
    <property type="entry name" value="HTH_TetR"/>
</dbReference>
<keyword evidence="3" id="KW-0804">Transcription</keyword>
<evidence type="ECO:0000256" key="2">
    <source>
        <dbReference type="ARBA" id="ARBA00023125"/>
    </source>
</evidence>
<dbReference type="Gene3D" id="1.10.357.10">
    <property type="entry name" value="Tetracycline Repressor, domain 2"/>
    <property type="match status" value="1"/>
</dbReference>
<dbReference type="PANTHER" id="PTHR47506">
    <property type="entry name" value="TRANSCRIPTIONAL REGULATORY PROTEIN"/>
    <property type="match status" value="1"/>
</dbReference>
<sequence length="200" mass="21774">MAGRPRTISDERLLAAVASAVGRVGVARLTLAEIARDAGVTTGALVQRFGSKRELLLAHARSASVWSPLEARAAFATAPDPVEGIVRAVVLSVDADRSPQEFANHLGWLGLELADDEFRELLARQGERVREQLAEFLREAAEQGRLRLGGEDEVLELAELLDTVRHGAQISWAVAREGRVAETVRRRLETVLAPYRTPPG</sequence>
<feature type="DNA-binding region" description="H-T-H motif" evidence="4">
    <location>
        <begin position="30"/>
        <end position="49"/>
    </location>
</feature>
<dbReference type="Pfam" id="PF00440">
    <property type="entry name" value="TetR_N"/>
    <property type="match status" value="1"/>
</dbReference>
<gene>
    <name evidence="6" type="ORF">CLV72_101591</name>
</gene>
<dbReference type="RefSeq" id="WP_170140850.1">
    <property type="nucleotide sequence ID" value="NZ_PVZC01000001.1"/>
</dbReference>
<proteinExistence type="predicted"/>
<accession>A0A2T0QDR8</accession>
<dbReference type="Proteomes" id="UP000237846">
    <property type="component" value="Unassembled WGS sequence"/>
</dbReference>
<evidence type="ECO:0000256" key="4">
    <source>
        <dbReference type="PROSITE-ProRule" id="PRU00335"/>
    </source>
</evidence>
<dbReference type="InterPro" id="IPR036271">
    <property type="entry name" value="Tet_transcr_reg_TetR-rel_C_sf"/>
</dbReference>
<dbReference type="GO" id="GO:0003677">
    <property type="term" value="F:DNA binding"/>
    <property type="evidence" value="ECO:0007669"/>
    <property type="project" value="UniProtKB-UniRule"/>
</dbReference>
<reference evidence="6 7" key="1">
    <citation type="submission" date="2018-03" db="EMBL/GenBank/DDBJ databases">
        <title>Genomic Encyclopedia of Archaeal and Bacterial Type Strains, Phase II (KMG-II): from individual species to whole genera.</title>
        <authorList>
            <person name="Goeker M."/>
        </authorList>
    </citation>
    <scope>NUCLEOTIDE SEQUENCE [LARGE SCALE GENOMIC DNA]</scope>
    <source>
        <strain evidence="6 7">DSM 45601</strain>
    </source>
</reference>
<evidence type="ECO:0000313" key="7">
    <source>
        <dbReference type="Proteomes" id="UP000237846"/>
    </source>
</evidence>
<dbReference type="SUPFAM" id="SSF46689">
    <property type="entry name" value="Homeodomain-like"/>
    <property type="match status" value="1"/>
</dbReference>
<keyword evidence="1" id="KW-0805">Transcription regulation</keyword>
<keyword evidence="7" id="KW-1185">Reference proteome</keyword>
<dbReference type="AlphaFoldDB" id="A0A2T0QDR8"/>
<keyword evidence="2 4" id="KW-0238">DNA-binding</keyword>
<protein>
    <submittedName>
        <fullName evidence="6">TetR family transcriptional regulator</fullName>
    </submittedName>
</protein>
<name>A0A2T0QDR8_9ACTN</name>
<organism evidence="6 7">
    <name type="scientific">Allonocardiopsis opalescens</name>
    <dbReference type="NCBI Taxonomy" id="1144618"/>
    <lineage>
        <taxon>Bacteria</taxon>
        <taxon>Bacillati</taxon>
        <taxon>Actinomycetota</taxon>
        <taxon>Actinomycetes</taxon>
        <taxon>Streptosporangiales</taxon>
        <taxon>Allonocardiopsis</taxon>
    </lineage>
</organism>
<dbReference type="InterPro" id="IPR009057">
    <property type="entry name" value="Homeodomain-like_sf"/>
</dbReference>
<evidence type="ECO:0000256" key="1">
    <source>
        <dbReference type="ARBA" id="ARBA00023015"/>
    </source>
</evidence>
<feature type="domain" description="HTH tetR-type" evidence="5">
    <location>
        <begin position="7"/>
        <end position="67"/>
    </location>
</feature>
<evidence type="ECO:0000259" key="5">
    <source>
        <dbReference type="PROSITE" id="PS50977"/>
    </source>
</evidence>
<dbReference type="SUPFAM" id="SSF48498">
    <property type="entry name" value="Tetracyclin repressor-like, C-terminal domain"/>
    <property type="match status" value="1"/>
</dbReference>
<dbReference type="PROSITE" id="PS50977">
    <property type="entry name" value="HTH_TETR_2"/>
    <property type="match status" value="1"/>
</dbReference>